<dbReference type="AlphaFoldDB" id="A0LEI0"/>
<dbReference type="KEGG" id="sfu:Sfum_0129"/>
<dbReference type="STRING" id="335543.Sfum_0129"/>
<keyword evidence="3" id="KW-1185">Reference proteome</keyword>
<feature type="transmembrane region" description="Helical" evidence="1">
    <location>
        <begin position="254"/>
        <end position="274"/>
    </location>
</feature>
<evidence type="ECO:0000313" key="2">
    <source>
        <dbReference type="EMBL" id="ABK15832.1"/>
    </source>
</evidence>
<evidence type="ECO:0000256" key="1">
    <source>
        <dbReference type="SAM" id="Phobius"/>
    </source>
</evidence>
<dbReference type="Proteomes" id="UP000001784">
    <property type="component" value="Chromosome"/>
</dbReference>
<proteinExistence type="predicted"/>
<evidence type="ECO:0008006" key="4">
    <source>
        <dbReference type="Google" id="ProtNLM"/>
    </source>
</evidence>
<feature type="transmembrane region" description="Helical" evidence="1">
    <location>
        <begin position="186"/>
        <end position="208"/>
    </location>
</feature>
<reference evidence="2 3" key="1">
    <citation type="submission" date="2006-10" db="EMBL/GenBank/DDBJ databases">
        <title>Complete sequence of Syntrophobacter fumaroxidans MPOB.</title>
        <authorList>
            <consortium name="US DOE Joint Genome Institute"/>
            <person name="Copeland A."/>
            <person name="Lucas S."/>
            <person name="Lapidus A."/>
            <person name="Barry K."/>
            <person name="Detter J.C."/>
            <person name="Glavina del Rio T."/>
            <person name="Hammon N."/>
            <person name="Israni S."/>
            <person name="Pitluck S."/>
            <person name="Goltsman E.G."/>
            <person name="Martinez M."/>
            <person name="Schmutz J."/>
            <person name="Larimer F."/>
            <person name="Land M."/>
            <person name="Hauser L."/>
            <person name="Kyrpides N."/>
            <person name="Kim E."/>
            <person name="Boone D.R."/>
            <person name="Brockman F."/>
            <person name="Culley D."/>
            <person name="Ferry J."/>
            <person name="Gunsalus R."/>
            <person name="McInerney M.J."/>
            <person name="Morrison M."/>
            <person name="Plugge C."/>
            <person name="Rohlin L."/>
            <person name="Scholten J."/>
            <person name="Sieber J."/>
            <person name="Stams A.J.M."/>
            <person name="Worm P."/>
            <person name="Henstra A.M."/>
            <person name="Richardson P."/>
        </authorList>
    </citation>
    <scope>NUCLEOTIDE SEQUENCE [LARGE SCALE GENOMIC DNA]</scope>
    <source>
        <strain evidence="3">DSM 10017 / MPOB</strain>
    </source>
</reference>
<keyword evidence="1" id="KW-1133">Transmembrane helix</keyword>
<evidence type="ECO:0000313" key="3">
    <source>
        <dbReference type="Proteomes" id="UP000001784"/>
    </source>
</evidence>
<keyword evidence="1" id="KW-0812">Transmembrane</keyword>
<feature type="transmembrane region" description="Helical" evidence="1">
    <location>
        <begin position="40"/>
        <end position="66"/>
    </location>
</feature>
<feature type="transmembrane region" description="Helical" evidence="1">
    <location>
        <begin position="114"/>
        <end position="141"/>
    </location>
</feature>
<gene>
    <name evidence="2" type="ordered locus">Sfum_0129</name>
</gene>
<sequence precursor="true">MLSRFVSKLKFLSVLVCIACFCYIAWQSRSLILSVLRNAHLGYLLAAVCVWSLSHLTAPLGVSMIYRSLGRTVPYRFALGTHLGLLPARYLPGGIWHTVGRGIRYHRYGIDSSLVTVGIFLETAFDLGMAFILGGGCIWALRGTGGWLGLSAAVLLWMSLAGLAVTPMLIPLAVGQARYKVSLPRYLEALGAYAMFSCIGPAAFILYLLSLRVITADVSLLEIAGAYLYSWGLGVLAFFAPQGIGVFEVVAGALLAPPSALGSVAVLIAGFRLIRLLSDAAGWGVSWCFKPREDGQIGEEG</sequence>
<dbReference type="RefSeq" id="WP_011697005.1">
    <property type="nucleotide sequence ID" value="NC_008554.1"/>
</dbReference>
<feature type="transmembrane region" description="Helical" evidence="1">
    <location>
        <begin position="147"/>
        <end position="174"/>
    </location>
</feature>
<name>A0LEI0_SYNFM</name>
<keyword evidence="1" id="KW-0472">Membrane</keyword>
<dbReference type="HOGENOM" id="CLU_051659_0_0_7"/>
<dbReference type="InParanoid" id="A0LEI0"/>
<protein>
    <recommendedName>
        <fullName evidence="4">Flippase-like domain-containing protein</fullName>
    </recommendedName>
</protein>
<dbReference type="EMBL" id="CP000478">
    <property type="protein sequence ID" value="ABK15832.1"/>
    <property type="molecule type" value="Genomic_DNA"/>
</dbReference>
<accession>A0LEI0</accession>
<organism evidence="2 3">
    <name type="scientific">Syntrophobacter fumaroxidans (strain DSM 10017 / MPOB)</name>
    <dbReference type="NCBI Taxonomy" id="335543"/>
    <lineage>
        <taxon>Bacteria</taxon>
        <taxon>Pseudomonadati</taxon>
        <taxon>Thermodesulfobacteriota</taxon>
        <taxon>Syntrophobacteria</taxon>
        <taxon>Syntrophobacterales</taxon>
        <taxon>Syntrophobacteraceae</taxon>
        <taxon>Syntrophobacter</taxon>
    </lineage>
</organism>
<feature type="transmembrane region" description="Helical" evidence="1">
    <location>
        <begin position="228"/>
        <end position="247"/>
    </location>
</feature>
<dbReference type="OrthoDB" id="6057470at2"/>